<sequence>MSKNSKETMNARTHNPFETYAHLHRNTTSHRDNPEDNTAEIAEEFDSKVKNKNNATNHDKNQKSNKKDAK</sequence>
<dbReference type="EMBL" id="RYYR01000030">
    <property type="protein sequence ID" value="RUL48717.1"/>
    <property type="molecule type" value="Genomic_DNA"/>
</dbReference>
<evidence type="ECO:0000256" key="1">
    <source>
        <dbReference type="SAM" id="MobiDB-lite"/>
    </source>
</evidence>
<proteinExistence type="predicted"/>
<feature type="compositionally biased region" description="Basic and acidic residues" evidence="1">
    <location>
        <begin position="57"/>
        <end position="70"/>
    </location>
</feature>
<feature type="compositionally biased region" description="Acidic residues" evidence="1">
    <location>
        <begin position="35"/>
        <end position="44"/>
    </location>
</feature>
<organism evidence="2 3">
    <name type="scientific">Lysinibacillus antri</name>
    <dbReference type="NCBI Taxonomy" id="2498145"/>
    <lineage>
        <taxon>Bacteria</taxon>
        <taxon>Bacillati</taxon>
        <taxon>Bacillota</taxon>
        <taxon>Bacilli</taxon>
        <taxon>Bacillales</taxon>
        <taxon>Bacillaceae</taxon>
        <taxon>Lysinibacillus</taxon>
    </lineage>
</organism>
<comment type="caution">
    <text evidence="2">The sequence shown here is derived from an EMBL/GenBank/DDBJ whole genome shotgun (WGS) entry which is preliminary data.</text>
</comment>
<gene>
    <name evidence="2" type="ORF">EK386_16685</name>
</gene>
<name>A0A3S0RU23_9BACI</name>
<dbReference type="AlphaFoldDB" id="A0A3S0RU23"/>
<feature type="region of interest" description="Disordered" evidence="1">
    <location>
        <begin position="1"/>
        <end position="70"/>
    </location>
</feature>
<reference evidence="2 3" key="1">
    <citation type="submission" date="2018-12" db="EMBL/GenBank/DDBJ databases">
        <title>Lysinibacillus antri sp. nov., isolated from a cave soil.</title>
        <authorList>
            <person name="Narsing Rao M.P."/>
            <person name="Zhang H."/>
            <person name="Dong Z.-Y."/>
            <person name="Niu X.-K."/>
            <person name="Zhang K."/>
            <person name="Fang B.-Z."/>
            <person name="Kang Y.-Q."/>
            <person name="Xiao M."/>
            <person name="Li W.-J."/>
        </authorList>
    </citation>
    <scope>NUCLEOTIDE SEQUENCE [LARGE SCALE GENOMIC DNA]</scope>
    <source>
        <strain evidence="2 3">SYSU K30002</strain>
    </source>
</reference>
<protein>
    <submittedName>
        <fullName evidence="2">Uncharacterized protein</fullName>
    </submittedName>
</protein>
<accession>A0A3S0RU23</accession>
<keyword evidence="3" id="KW-1185">Reference proteome</keyword>
<dbReference type="RefSeq" id="WP_126660314.1">
    <property type="nucleotide sequence ID" value="NZ_RYYR01000030.1"/>
</dbReference>
<evidence type="ECO:0000313" key="2">
    <source>
        <dbReference type="EMBL" id="RUL48717.1"/>
    </source>
</evidence>
<evidence type="ECO:0000313" key="3">
    <source>
        <dbReference type="Proteomes" id="UP000287910"/>
    </source>
</evidence>
<dbReference type="Proteomes" id="UP000287910">
    <property type="component" value="Unassembled WGS sequence"/>
</dbReference>